<dbReference type="Gene3D" id="1.25.10.10">
    <property type="entry name" value="Leucine-rich Repeat Variant"/>
    <property type="match status" value="3"/>
</dbReference>
<dbReference type="FunFam" id="1.25.10.10:FF:000886">
    <property type="entry name" value="HEAT repeat protein"/>
    <property type="match status" value="1"/>
</dbReference>
<dbReference type="InterPro" id="IPR011989">
    <property type="entry name" value="ARM-like"/>
</dbReference>
<evidence type="ECO:0000313" key="4">
    <source>
        <dbReference type="EMBL" id="OQD86105.1"/>
    </source>
</evidence>
<evidence type="ECO:0000259" key="3">
    <source>
        <dbReference type="Pfam" id="PF25808"/>
    </source>
</evidence>
<feature type="region of interest" description="Disordered" evidence="2">
    <location>
        <begin position="275"/>
        <end position="309"/>
    </location>
</feature>
<dbReference type="GO" id="GO:0042147">
    <property type="term" value="P:retrograde transport, endosome to Golgi"/>
    <property type="evidence" value="ECO:0007669"/>
    <property type="project" value="TreeGrafter"/>
</dbReference>
<feature type="compositionally biased region" description="Basic and acidic residues" evidence="2">
    <location>
        <begin position="1582"/>
        <end position="1594"/>
    </location>
</feature>
<comment type="caution">
    <text evidence="4">The sequence shown here is derived from an EMBL/GenBank/DDBJ whole genome shotgun (WGS) entry which is preliminary data.</text>
</comment>
<sequence length="2056" mass="224349">MSASENTPAQPPQSAVPELDVPKLHALPSEQQDLYMLTFTSDLVQYISGLEPAEVSSQQKDLKKELFKILALPSPTITRVLRNNIGRCFGAILGKGDRGILFETITDLLGILNASKSEAELKTKFAAAHCLGEVFATVGESAFMQSNVATSTMIKLLKSASNHTGLRGVAFAVLRKIIVGIGVPLDEVTARDIWKQARNAATSDKSTFVQVHACRCLEQLIAMEPFFDNTTDFENLKTLVWKVIDSPAAPVRHAVAAVLGRALIKLHATDAHITAAPKPKSKKTKRMSKKPTSGLGDEEEAEMSESPAPKKADSRLYFLLPDLLRQLSTQYLKSTTSNRTRAGICICYKYVLRNLGDKIVEERYGQIATNLLVELLNHPTVSYNRFRLLMTRKFIKSILEDTIGRELLRENSQLSAAKWLINEILKDYPQVIQERREPSKYTLTSTVSALSSLIQSLGSAFTALADSCRDALLQVLPHPSYTVQVHTAHCMRNFVLASPHQLLSCVTICMNSLNREIGQLGTPRQSPRRCVGYANGLSAMLSTSRLQPLYGAVDVFARVFTQATDLLKTSSTSELRVASIQIQVAWILIGGLMPLGPSFVKIHLSQLMLLWKNALPKHLSKANAAQPGNLEISFLAHVRECALSSLLVFMEFNSKLITADGAKRIAAMLQNTVEFLDDLPKPKSMEDISQRLYPSLQLQDYMTMVRRRVLQCFSKLVHVHPPSHGDIISQSSLLSLAISSFADPDAQYKQLESSISGSAGQFDGLWDLCDNYGFGVTGLSREYIRLTLSGTQKDEKGPAWSALDSVDQAVDDALTFPICEASEHDAVLLYSLRDGDTLAVDPPTTGVVNSAIELFSVALALHSSKIQESSVEQIATFLTSPGLQRNPGRKAALVINISVALLHALKVAVKETDFVAGKLNSSTDKILQELLQKFVTDTDPIVRTIGVEALGRLCDSAGNTCTNTQVNWLVDTIVENREPNARAGCAAALGCIHAQIGGMAAGLHLKTIVGVLMSLCNDPHPVVHFWALGGLERVANSAGLTFSPFVSGSLGMLAQLYNADTHNEEAAALATSNIEMSFLTPVVISRCVDSLINVLGPDLQDIAKTRNLILTLLRQFQLEENPALVTESSRCLDHLSLYASSYVDFAGYVKRLQSELRANNFLMRDVAVRGLNNLMKRGAASVVQTAGQSLEDDIWLAYDDAPNNASLKSMIQDWLQQTALTETEAWIQRCQNIMTKTRHKVEPPPTTAVQAAADIPDDEVAGFASAVAGEGQGDIANESVSGQELLKWQTRNFAMSCLSELLATVQEAILPDSAIPAELALQKNVGDIVRMAFSASTANVIELRVWGLKIIDQVLTMFGKTPDPDFAEASLLEQYQAQIGSALTPAFATDSSAELASEAINVSATFIATGIVTNVDRMGRILKLLVLGLENFAKNPGTTEIGDLKGLNSNARVMVKLALFSAWARLQIASIEHEYLNSVVQPYLARLTPLWLSSLQEYARLRFEPDISGSLGTSTSGDLDEVYAALNRETLLNFYQDTWLYLVDAIAGLVEKDIDFVFDALDGKLQQPDEPEEPSGQDGEEKEDKVAKKEEGKGHDINYREEPVAFFFVLFGLAFESLVDQGTSASQRLEILQALKRILRPIISGNAIYQDAIFTETMDTFDRLVLTETTPIQTVIVEIAQNLSLDHPAAKGDQERSDHLSDDIEQLFELTRSIILVLAGMLPNLRESTPLARFNVTSDESLTLIRLALRSLVDVASVFPSIIRNDLHACILHIFTTILATGICQQGVVPQALPIFRQFIHAITTTTESPEDLEVVSFQLRGCLTRFLTILTIAQRRESDISIPCAKNTLLAITFLLTAGGHVIPPQDPVLIRVLHEFLDCLQDVGLANVAASCIRSILVKPGSRSITDDVISRYLTPRLIAFLVACPLDNGDIPNDPENSRAVIARTLVSCISNATFSASELPTAISLVMSALLARAKREGESVHKESAGHLLELAKADQLAFRAMVASMNADQKGLLEEVLRSVGVGAVASKSGVEAEDIAPQAAPSIALRMDF</sequence>
<feature type="domain" description="LAA1-like C-terminal TPR repeats" evidence="3">
    <location>
        <begin position="1867"/>
        <end position="2034"/>
    </location>
</feature>
<dbReference type="InterPro" id="IPR057981">
    <property type="entry name" value="TPR_LAA1-like_C"/>
</dbReference>
<reference evidence="5" key="1">
    <citation type="journal article" date="2017" name="Nat. Microbiol.">
        <title>Global analysis of biosynthetic gene clusters reveals vast potential of secondary metabolite production in Penicillium species.</title>
        <authorList>
            <person name="Nielsen J.C."/>
            <person name="Grijseels S."/>
            <person name="Prigent S."/>
            <person name="Ji B."/>
            <person name="Dainat J."/>
            <person name="Nielsen K.F."/>
            <person name="Frisvad J.C."/>
            <person name="Workman M."/>
            <person name="Nielsen J."/>
        </authorList>
    </citation>
    <scope>NUCLEOTIDE SEQUENCE [LARGE SCALE GENOMIC DNA]</scope>
    <source>
        <strain evidence="5">IBT 31811</strain>
    </source>
</reference>
<evidence type="ECO:0000313" key="5">
    <source>
        <dbReference type="Proteomes" id="UP000191672"/>
    </source>
</evidence>
<proteinExistence type="inferred from homology"/>
<dbReference type="Pfam" id="PF25468">
    <property type="entry name" value="HEAT_HEATR5A"/>
    <property type="match status" value="1"/>
</dbReference>
<dbReference type="InterPro" id="IPR046837">
    <property type="entry name" value="Laa1/Sip1/HEATR5-like_HEAT"/>
</dbReference>
<protein>
    <recommendedName>
        <fullName evidence="3">LAA1-like C-terminal TPR repeats domain-containing protein</fullName>
    </recommendedName>
</protein>
<dbReference type="SUPFAM" id="SSF48371">
    <property type="entry name" value="ARM repeat"/>
    <property type="match status" value="2"/>
</dbReference>
<dbReference type="GO" id="GO:0030139">
    <property type="term" value="C:endocytic vesicle"/>
    <property type="evidence" value="ECO:0007669"/>
    <property type="project" value="TreeGrafter"/>
</dbReference>
<feature type="region of interest" description="Disordered" evidence="2">
    <location>
        <begin position="1565"/>
        <end position="1594"/>
    </location>
</feature>
<gene>
    <name evidence="4" type="ORF">PENANT_c008G05242</name>
</gene>
<dbReference type="GO" id="GO:0005829">
    <property type="term" value="C:cytosol"/>
    <property type="evidence" value="ECO:0007669"/>
    <property type="project" value="GOC"/>
</dbReference>
<dbReference type="Proteomes" id="UP000191672">
    <property type="component" value="Unassembled WGS sequence"/>
</dbReference>
<feature type="compositionally biased region" description="Acidic residues" evidence="2">
    <location>
        <begin position="1569"/>
        <end position="1581"/>
    </location>
</feature>
<dbReference type="Pfam" id="PF25808">
    <property type="entry name" value="TPR_LAA1_C"/>
    <property type="match status" value="1"/>
</dbReference>
<dbReference type="FunFam" id="1.25.10.10:FF:000645">
    <property type="entry name" value="HEAT repeat protein"/>
    <property type="match status" value="1"/>
</dbReference>
<dbReference type="InterPro" id="IPR040108">
    <property type="entry name" value="Laa1/Sip1/HEATR5"/>
</dbReference>
<name>A0A1V6QA96_9EURO</name>
<evidence type="ECO:0000256" key="1">
    <source>
        <dbReference type="ARBA" id="ARBA00008304"/>
    </source>
</evidence>
<feature type="compositionally biased region" description="Basic residues" evidence="2">
    <location>
        <begin position="279"/>
        <end position="289"/>
    </location>
</feature>
<dbReference type="GO" id="GO:0016020">
    <property type="term" value="C:membrane"/>
    <property type="evidence" value="ECO:0007669"/>
    <property type="project" value="TreeGrafter"/>
</dbReference>
<comment type="similarity">
    <text evidence="1">Belongs to the HEATR5 family.</text>
</comment>
<dbReference type="GO" id="GO:0008104">
    <property type="term" value="P:intracellular protein localization"/>
    <property type="evidence" value="ECO:0007669"/>
    <property type="project" value="TreeGrafter"/>
</dbReference>
<dbReference type="InterPro" id="IPR016024">
    <property type="entry name" value="ARM-type_fold"/>
</dbReference>
<dbReference type="FunFam" id="1.25.10.10:FF:000745">
    <property type="entry name" value="Chromosome 7, whole genome shotgun sequence"/>
    <property type="match status" value="1"/>
</dbReference>
<dbReference type="GO" id="GO:0005794">
    <property type="term" value="C:Golgi apparatus"/>
    <property type="evidence" value="ECO:0007669"/>
    <property type="project" value="TreeGrafter"/>
</dbReference>
<dbReference type="STRING" id="416450.A0A1V6QA96"/>
<organism evidence="4 5">
    <name type="scientific">Penicillium antarcticum</name>
    <dbReference type="NCBI Taxonomy" id="416450"/>
    <lineage>
        <taxon>Eukaryota</taxon>
        <taxon>Fungi</taxon>
        <taxon>Dikarya</taxon>
        <taxon>Ascomycota</taxon>
        <taxon>Pezizomycotina</taxon>
        <taxon>Eurotiomycetes</taxon>
        <taxon>Eurotiomycetidae</taxon>
        <taxon>Eurotiales</taxon>
        <taxon>Aspergillaceae</taxon>
        <taxon>Penicillium</taxon>
    </lineage>
</organism>
<evidence type="ECO:0000256" key="2">
    <source>
        <dbReference type="SAM" id="MobiDB-lite"/>
    </source>
</evidence>
<dbReference type="GO" id="GO:0006897">
    <property type="term" value="P:endocytosis"/>
    <property type="evidence" value="ECO:0007669"/>
    <property type="project" value="TreeGrafter"/>
</dbReference>
<keyword evidence="5" id="KW-1185">Reference proteome</keyword>
<dbReference type="Pfam" id="PF20210">
    <property type="entry name" value="Laa1_Sip1_HTR5"/>
    <property type="match status" value="1"/>
</dbReference>
<accession>A0A1V6QA96</accession>
<dbReference type="PANTHER" id="PTHR21663:SF0">
    <property type="entry name" value="HEAT REPEAT-CONTAINING PROTEIN 5B"/>
    <property type="match status" value="1"/>
</dbReference>
<dbReference type="EMBL" id="MDYN01000008">
    <property type="protein sequence ID" value="OQD86105.1"/>
    <property type="molecule type" value="Genomic_DNA"/>
</dbReference>
<dbReference type="PANTHER" id="PTHR21663">
    <property type="entry name" value="HYPOTHETICAL HEAT DOMAIN-CONTAINING"/>
    <property type="match status" value="1"/>
</dbReference>